<reference evidence="4" key="1">
    <citation type="journal article" date="2019" name="Int. J. Syst. Evol. Microbiol.">
        <title>The Global Catalogue of Microorganisms (GCM) 10K type strain sequencing project: providing services to taxonomists for standard genome sequencing and annotation.</title>
        <authorList>
            <consortium name="The Broad Institute Genomics Platform"/>
            <consortium name="The Broad Institute Genome Sequencing Center for Infectious Disease"/>
            <person name="Wu L."/>
            <person name="Ma J."/>
        </authorList>
    </citation>
    <scope>NUCLEOTIDE SEQUENCE [LARGE SCALE GENOMIC DNA]</scope>
    <source>
        <strain evidence="4">CGMCC 4.7132</strain>
    </source>
</reference>
<dbReference type="CDD" id="cd04433">
    <property type="entry name" value="AFD_class_I"/>
    <property type="match status" value="1"/>
</dbReference>
<accession>A0ABV9CQI7</accession>
<evidence type="ECO:0000313" key="3">
    <source>
        <dbReference type="EMBL" id="MFC4535087.1"/>
    </source>
</evidence>
<dbReference type="InterPro" id="IPR050237">
    <property type="entry name" value="ATP-dep_AMP-bd_enzyme"/>
</dbReference>
<evidence type="ECO:0000259" key="1">
    <source>
        <dbReference type="Pfam" id="PF00501"/>
    </source>
</evidence>
<dbReference type="InterPro" id="IPR000873">
    <property type="entry name" value="AMP-dep_synth/lig_dom"/>
</dbReference>
<comment type="caution">
    <text evidence="3">The sequence shown here is derived from an EMBL/GenBank/DDBJ whole genome shotgun (WGS) entry which is preliminary data.</text>
</comment>
<name>A0ABV9CQI7_9ACTN</name>
<organism evidence="3 4">
    <name type="scientific">Sphaerisporangium dianthi</name>
    <dbReference type="NCBI Taxonomy" id="1436120"/>
    <lineage>
        <taxon>Bacteria</taxon>
        <taxon>Bacillati</taxon>
        <taxon>Actinomycetota</taxon>
        <taxon>Actinomycetes</taxon>
        <taxon>Streptosporangiales</taxon>
        <taxon>Streptosporangiaceae</taxon>
        <taxon>Sphaerisporangium</taxon>
    </lineage>
</organism>
<proteinExistence type="predicted"/>
<dbReference type="InterPro" id="IPR020845">
    <property type="entry name" value="AMP-binding_CS"/>
</dbReference>
<dbReference type="Pfam" id="PF13193">
    <property type="entry name" value="AMP-binding_C"/>
    <property type="match status" value="1"/>
</dbReference>
<gene>
    <name evidence="3" type="ORF">ACFO60_30365</name>
</gene>
<keyword evidence="4" id="KW-1185">Reference proteome</keyword>
<dbReference type="Pfam" id="PF00501">
    <property type="entry name" value="AMP-binding"/>
    <property type="match status" value="1"/>
</dbReference>
<dbReference type="SUPFAM" id="SSF56801">
    <property type="entry name" value="Acetyl-CoA synthetase-like"/>
    <property type="match status" value="1"/>
</dbReference>
<keyword evidence="3" id="KW-0436">Ligase</keyword>
<dbReference type="PANTHER" id="PTHR43767:SF1">
    <property type="entry name" value="NONRIBOSOMAL PEPTIDE SYNTHASE PES1 (EUROFUNG)-RELATED"/>
    <property type="match status" value="1"/>
</dbReference>
<protein>
    <submittedName>
        <fullName evidence="3">Long-chain fatty acid--CoA ligase</fullName>
    </submittedName>
</protein>
<feature type="domain" description="AMP-dependent synthetase/ligase" evidence="1">
    <location>
        <begin position="12"/>
        <end position="290"/>
    </location>
</feature>
<dbReference type="InterPro" id="IPR042099">
    <property type="entry name" value="ANL_N_sf"/>
</dbReference>
<dbReference type="PROSITE" id="PS00455">
    <property type="entry name" value="AMP_BINDING"/>
    <property type="match status" value="1"/>
</dbReference>
<sequence>MRDAILARFDELGDRTAVVDADAAYSYRDLSEETRRLGTVLAEHRVRPHDVVVLNGDFSFPSIAALLALYLNRNILVPVVTLSEAVLATVTRSCAPRHLMRVGADVEIEAIPSAPVAAGAYDALVATGASGLVLLSSGSTGEPKAILHDLDAIVAEKLGTRARAAGRPANILMFLLFDHIGGLNSLLGALRMGGAAIVPRRRTPDEICALIEKHRIRLLPTSPTFLNLILIGGYHREYDLSSLRLITYGTEPMPQELLARVNAAFPGVRLLQTFGTSETGISTTTSESSRSTYFRIDDANVQYRVVEGELQLKSRTQFLGYLNYPSDALTEDGWFRTGDLVEQNADGFMTVKGRATEVINVGGEKVLPLELESILLGSPLIDDCVVYGRPNAITGQSVCADVRPRGEMTRAELRRHVADFLTGKVDAFKMPTKVNLIDSVTVSERFKKKRALP</sequence>
<dbReference type="GO" id="GO:0016874">
    <property type="term" value="F:ligase activity"/>
    <property type="evidence" value="ECO:0007669"/>
    <property type="project" value="UniProtKB-KW"/>
</dbReference>
<dbReference type="InterPro" id="IPR045851">
    <property type="entry name" value="AMP-bd_C_sf"/>
</dbReference>
<dbReference type="EMBL" id="JBHSFP010000028">
    <property type="protein sequence ID" value="MFC4535087.1"/>
    <property type="molecule type" value="Genomic_DNA"/>
</dbReference>
<dbReference type="InterPro" id="IPR025110">
    <property type="entry name" value="AMP-bd_C"/>
</dbReference>
<evidence type="ECO:0000259" key="2">
    <source>
        <dbReference type="Pfam" id="PF13193"/>
    </source>
</evidence>
<dbReference type="Proteomes" id="UP001596004">
    <property type="component" value="Unassembled WGS sequence"/>
</dbReference>
<evidence type="ECO:0000313" key="4">
    <source>
        <dbReference type="Proteomes" id="UP001596004"/>
    </source>
</evidence>
<dbReference type="Gene3D" id="3.30.300.30">
    <property type="match status" value="1"/>
</dbReference>
<dbReference type="PANTHER" id="PTHR43767">
    <property type="entry name" value="LONG-CHAIN-FATTY-ACID--COA LIGASE"/>
    <property type="match status" value="1"/>
</dbReference>
<dbReference type="RefSeq" id="WP_380847000.1">
    <property type="nucleotide sequence ID" value="NZ_JBHSFP010000028.1"/>
</dbReference>
<feature type="domain" description="AMP-binding enzyme C-terminal" evidence="2">
    <location>
        <begin position="370"/>
        <end position="440"/>
    </location>
</feature>
<dbReference type="Gene3D" id="3.40.50.12780">
    <property type="entry name" value="N-terminal domain of ligase-like"/>
    <property type="match status" value="1"/>
</dbReference>